<dbReference type="AlphaFoldDB" id="A0A8B6G5C8"/>
<dbReference type="GO" id="GO:0003676">
    <property type="term" value="F:nucleic acid binding"/>
    <property type="evidence" value="ECO:0007669"/>
    <property type="project" value="InterPro"/>
</dbReference>
<evidence type="ECO:0000313" key="2">
    <source>
        <dbReference type="Proteomes" id="UP000596742"/>
    </source>
</evidence>
<dbReference type="InterPro" id="IPR043502">
    <property type="entry name" value="DNA/RNA_pol_sf"/>
</dbReference>
<accession>A0A8B6G5C8</accession>
<proteinExistence type="predicted"/>
<protein>
    <submittedName>
        <fullName evidence="1">Uncharacterized protein</fullName>
    </submittedName>
</protein>
<gene>
    <name evidence="1" type="ORF">MGAL_10B008377</name>
</gene>
<dbReference type="PANTHER" id="PTHR47331:SF6">
    <property type="entry name" value="DOUBLECORTIN DOMAIN-CONTAINING PROTEIN"/>
    <property type="match status" value="1"/>
</dbReference>
<dbReference type="SUPFAM" id="SSF56672">
    <property type="entry name" value="DNA/RNA polymerases"/>
    <property type="match status" value="1"/>
</dbReference>
<dbReference type="InterPro" id="IPR008042">
    <property type="entry name" value="Retrotrans_Pao"/>
</dbReference>
<dbReference type="Proteomes" id="UP000596742">
    <property type="component" value="Unassembled WGS sequence"/>
</dbReference>
<dbReference type="Gene3D" id="3.30.420.10">
    <property type="entry name" value="Ribonuclease H-like superfamily/Ribonuclease H"/>
    <property type="match status" value="1"/>
</dbReference>
<dbReference type="OrthoDB" id="6138610at2759"/>
<dbReference type="PANTHER" id="PTHR47331">
    <property type="entry name" value="PHD-TYPE DOMAIN-CONTAINING PROTEIN"/>
    <property type="match status" value="1"/>
</dbReference>
<dbReference type="GO" id="GO:0006259">
    <property type="term" value="P:DNA metabolic process"/>
    <property type="evidence" value="ECO:0007669"/>
    <property type="project" value="UniProtKB-ARBA"/>
</dbReference>
<sequence length="567" mass="64391">MFMRQMDNEFVRDSEGSWVAPLPFRVPRQPLPSNKPQALHRANMLDASLNRNPVKREHFLTFMSKILDNNHAELAPPLGEHEECWYLPLFGVYHPKKPDQIRGVFDSSAKCNGVSLNSVLLTGPDLTNDLLGVLLRFRKEMVAVTADVQHMFHCFVVRKDHRNYLRFLWHKNNDLQENLVEFRMRVHVFGNSPSPAVATLGLRKAAQASEQEFGSHVTSFVTRDFYVDDGLTSCPTKEEAVKLMKDTQQALAKYGNLRLHKFASNCAEVMSAFHASDLASNLKDLDLECDSKPLQRSLGLSWDVNTDNFLFQLSSENKPITRRGILSTINSLYDPLGFLAPVIIKGKLLLRKIVSETVDWDQPLSDDTAAEWKSWRDTLNAIETLRIPRTYVPYLSKTATKELHVFSDASEKAIAAVAYLRTTDSSAKVAPTSGHTIPRLELSAAVLAVEITQTIVDNLDLHIDTVKFYTDSKVVLGYISNETRRFFIYVANRVEKIRKFSSPSQWNYVPTNRNPADSGTRSVPAHEIHSSEWLLGPRQLLSSEQKNSEDIYQLIDPEERWRNSCNC</sequence>
<dbReference type="Pfam" id="PF05380">
    <property type="entry name" value="Peptidase_A17"/>
    <property type="match status" value="1"/>
</dbReference>
<keyword evidence="2" id="KW-1185">Reference proteome</keyword>
<name>A0A8B6G5C8_MYTGA</name>
<reference evidence="1" key="1">
    <citation type="submission" date="2018-11" db="EMBL/GenBank/DDBJ databases">
        <authorList>
            <person name="Alioto T."/>
            <person name="Alioto T."/>
        </authorList>
    </citation>
    <scope>NUCLEOTIDE SEQUENCE</scope>
</reference>
<dbReference type="EMBL" id="UYJE01007895">
    <property type="protein sequence ID" value="VDI58905.1"/>
    <property type="molecule type" value="Genomic_DNA"/>
</dbReference>
<evidence type="ECO:0000313" key="1">
    <source>
        <dbReference type="EMBL" id="VDI58905.1"/>
    </source>
</evidence>
<comment type="caution">
    <text evidence="1">The sequence shown here is derived from an EMBL/GenBank/DDBJ whole genome shotgun (WGS) entry which is preliminary data.</text>
</comment>
<dbReference type="CDD" id="cd01644">
    <property type="entry name" value="RT_pepA17"/>
    <property type="match status" value="1"/>
</dbReference>
<dbReference type="InterPro" id="IPR036397">
    <property type="entry name" value="RNaseH_sf"/>
</dbReference>
<organism evidence="1 2">
    <name type="scientific">Mytilus galloprovincialis</name>
    <name type="common">Mediterranean mussel</name>
    <dbReference type="NCBI Taxonomy" id="29158"/>
    <lineage>
        <taxon>Eukaryota</taxon>
        <taxon>Metazoa</taxon>
        <taxon>Spiralia</taxon>
        <taxon>Lophotrochozoa</taxon>
        <taxon>Mollusca</taxon>
        <taxon>Bivalvia</taxon>
        <taxon>Autobranchia</taxon>
        <taxon>Pteriomorphia</taxon>
        <taxon>Mytilida</taxon>
        <taxon>Mytiloidea</taxon>
        <taxon>Mytilidae</taxon>
        <taxon>Mytilinae</taxon>
        <taxon>Mytilus</taxon>
    </lineage>
</organism>